<dbReference type="GO" id="GO:0006508">
    <property type="term" value="P:proteolysis"/>
    <property type="evidence" value="ECO:0007669"/>
    <property type="project" value="UniProtKB-KW"/>
</dbReference>
<evidence type="ECO:0000259" key="10">
    <source>
        <dbReference type="SMART" id="SM00939"/>
    </source>
</evidence>
<comment type="catalytic activity">
    <reaction evidence="1 9">
        <text>Hydrolyzes Xaa-Pro-|- bonds to release unblocked, N-terminal dipeptides from substrates including Ala-Pro-|-p-nitroanilide and (sequentially) Tyr-Pro-|-Phe-Pro-|-Gly-Pro-|-Ile.</text>
        <dbReference type="EC" id="3.4.14.11"/>
    </reaction>
</comment>
<name>A0A6H0UH43_9LACT</name>
<feature type="active site" description="Charge relay system" evidence="9">
    <location>
        <position position="502"/>
    </location>
</feature>
<comment type="subcellular location">
    <subcellularLocation>
        <location evidence="9">Cytoplasm</location>
    </subcellularLocation>
</comment>
<dbReference type="InterPro" id="IPR013736">
    <property type="entry name" value="Xaa-Pro_dipept_C"/>
</dbReference>
<evidence type="ECO:0000256" key="9">
    <source>
        <dbReference type="HAMAP-Rule" id="MF_00698"/>
    </source>
</evidence>
<dbReference type="Pfam" id="PF09168">
    <property type="entry name" value="PepX_N"/>
    <property type="match status" value="1"/>
</dbReference>
<keyword evidence="7 9" id="KW-0378">Hydrolase</keyword>
<evidence type="ECO:0000313" key="13">
    <source>
        <dbReference type="Proteomes" id="UP000501945"/>
    </source>
</evidence>
<dbReference type="SUPFAM" id="SSF53474">
    <property type="entry name" value="alpha/beta-Hydrolases"/>
    <property type="match status" value="1"/>
</dbReference>
<comment type="subunit">
    <text evidence="4 9">Homodimer.</text>
</comment>
<evidence type="ECO:0000256" key="5">
    <source>
        <dbReference type="ARBA" id="ARBA00022438"/>
    </source>
</evidence>
<evidence type="ECO:0000313" key="12">
    <source>
        <dbReference type="EMBL" id="QIW54626.1"/>
    </source>
</evidence>
<proteinExistence type="inferred from homology"/>
<keyword evidence="9" id="KW-0963">Cytoplasm</keyword>
<organism evidence="12 13">
    <name type="scientific">Pseudolactococcus raffinolactis</name>
    <dbReference type="NCBI Taxonomy" id="1366"/>
    <lineage>
        <taxon>Bacteria</taxon>
        <taxon>Bacillati</taxon>
        <taxon>Bacillota</taxon>
        <taxon>Bacilli</taxon>
        <taxon>Lactobacillales</taxon>
        <taxon>Streptococcaceae</taxon>
        <taxon>Pseudolactococcus</taxon>
    </lineage>
</organism>
<dbReference type="GO" id="GO:0004177">
    <property type="term" value="F:aminopeptidase activity"/>
    <property type="evidence" value="ECO:0007669"/>
    <property type="project" value="UniProtKB-KW"/>
</dbReference>
<comment type="function">
    <text evidence="2 9">Removes N-terminal dipeptides sequentially from polypeptides having unsubstituted N-termini provided that the penultimate residue is proline.</text>
</comment>
<dbReference type="InterPro" id="IPR000383">
    <property type="entry name" value="Xaa-Pro-like_dom"/>
</dbReference>
<gene>
    <name evidence="9" type="primary">pepX</name>
    <name evidence="12" type="ORF">GU336_11015</name>
</gene>
<reference evidence="12 13" key="1">
    <citation type="submission" date="2019-12" db="EMBL/GenBank/DDBJ databases">
        <title>Whole genome sequences of Lactococcus raffinolactis strains isolated from sewage.</title>
        <authorList>
            <person name="Ybazeta G."/>
            <person name="Ross M."/>
            <person name="Brabant-Kirwan D."/>
            <person name="Saleh M."/>
            <person name="Dillon J.A."/>
            <person name="Splinter K."/>
            <person name="Nokhbeh R."/>
        </authorList>
    </citation>
    <scope>NUCLEOTIDE SEQUENCE [LARGE SCALE GENOMIC DNA]</scope>
    <source>
        <strain evidence="12 13">Lr_19_5</strain>
    </source>
</reference>
<feature type="domain" description="X-Prolyl dipeptidyl aminopeptidase PepX N-terminal" evidence="11">
    <location>
        <begin position="1"/>
        <end position="145"/>
    </location>
</feature>
<evidence type="ECO:0000256" key="2">
    <source>
        <dbReference type="ARBA" id="ARBA00003997"/>
    </source>
</evidence>
<dbReference type="SUPFAM" id="SSF49785">
    <property type="entry name" value="Galactose-binding domain-like"/>
    <property type="match status" value="1"/>
</dbReference>
<feature type="domain" description="Xaa-Pro dipeptidyl-peptidase C-terminal" evidence="10">
    <location>
        <begin position="518"/>
        <end position="759"/>
    </location>
</feature>
<dbReference type="NCBIfam" id="NF003783">
    <property type="entry name" value="PRK05371.1-4"/>
    <property type="match status" value="1"/>
</dbReference>
<dbReference type="Gene3D" id="2.60.120.260">
    <property type="entry name" value="Galactose-binding domain-like"/>
    <property type="match status" value="1"/>
</dbReference>
<dbReference type="EMBL" id="CP047616">
    <property type="protein sequence ID" value="QIW54626.1"/>
    <property type="molecule type" value="Genomic_DNA"/>
</dbReference>
<dbReference type="Pfam" id="PF02129">
    <property type="entry name" value="Peptidase_S15"/>
    <property type="match status" value="1"/>
</dbReference>
<protein>
    <recommendedName>
        <fullName evidence="9">Xaa-Pro dipeptidyl-peptidase</fullName>
        <ecNumber evidence="9">3.4.14.11</ecNumber>
    </recommendedName>
    <alternativeName>
        <fullName evidence="9">X-Pro dipeptidyl-peptidase</fullName>
    </alternativeName>
    <alternativeName>
        <fullName evidence="9">X-prolyl-dipeptidyl aminopeptidase</fullName>
        <shortName evidence="9">X-PDAP</shortName>
    </alternativeName>
</protein>
<dbReference type="GO" id="GO:0005737">
    <property type="term" value="C:cytoplasm"/>
    <property type="evidence" value="ECO:0007669"/>
    <property type="project" value="UniProtKB-SubCell"/>
</dbReference>
<dbReference type="Proteomes" id="UP000501945">
    <property type="component" value="Chromosome"/>
</dbReference>
<dbReference type="Gene3D" id="3.40.50.1820">
    <property type="entry name" value="alpha/beta hydrolase"/>
    <property type="match status" value="1"/>
</dbReference>
<dbReference type="InterPro" id="IPR008979">
    <property type="entry name" value="Galactose-bd-like_sf"/>
</dbReference>
<dbReference type="InterPro" id="IPR029058">
    <property type="entry name" value="AB_hydrolase_fold"/>
</dbReference>
<evidence type="ECO:0000256" key="8">
    <source>
        <dbReference type="ARBA" id="ARBA00022825"/>
    </source>
</evidence>
<evidence type="ECO:0000256" key="3">
    <source>
        <dbReference type="ARBA" id="ARBA00010819"/>
    </source>
</evidence>
<dbReference type="SMART" id="SM00939">
    <property type="entry name" value="PepX_C"/>
    <property type="match status" value="1"/>
</dbReference>
<keyword evidence="5 9" id="KW-0031">Aminopeptidase</keyword>
<dbReference type="InterPro" id="IPR015251">
    <property type="entry name" value="PepX_N_dom"/>
</dbReference>
<accession>A0A6H0UH43</accession>
<dbReference type="SUPFAM" id="SSF81761">
    <property type="entry name" value="X-Prolyl dipeptidyl aminopeptidase PepX, N-terminal domain"/>
    <property type="match status" value="1"/>
</dbReference>
<dbReference type="PRINTS" id="PR00923">
    <property type="entry name" value="LACTOPTASE"/>
</dbReference>
<dbReference type="Gene3D" id="1.10.246.70">
    <property type="match status" value="1"/>
</dbReference>
<evidence type="ECO:0000256" key="7">
    <source>
        <dbReference type="ARBA" id="ARBA00022801"/>
    </source>
</evidence>
<evidence type="ECO:0000256" key="4">
    <source>
        <dbReference type="ARBA" id="ARBA00011738"/>
    </source>
</evidence>
<feature type="active site" description="Charge relay system" evidence="9">
    <location>
        <position position="352"/>
    </location>
</feature>
<dbReference type="InterPro" id="IPR036313">
    <property type="entry name" value="PepX_N_dom_sf"/>
</dbReference>
<sequence length="770" mass="87244">MQFNHFSIIDKPFDQVLSDLAGLGFKFDTALSAKANLKNWLQTAPIAVTSLAATDQETVCDFLDSETPLTWDIFYAISLQLLDFVAIFDFQLTDAIPFAKSVNLPLTDLSAELSAEHLISTIYLVMNSRRQTGMTLVEHWVSEGLLPLDNHYHFFNDKSLATFDTSQLIREVVYVESPVDTQNRGHYDLIKVEIIRPQFDGKLPAVMTASPYHFGTNIKANDDKLHDMNLDLVEKPLNRIELAEPSLTLTDYPATEVPLAENNRATEHFTHTWTYSLNDYFLARGFASIYVASVGTRNSDGFQTSGDYQQIAGVTAVIDWLNGRTRAFTTRQKTHRLTADWANGHVAMTGKSYLGTLAYGAATTGVAGLDAILAEAGITSWYDYYRENGLVRSPGGYPGEDLDVLAELTYSRNLDAADFLVNNPAYQTQLTDMSQALDRTSGDYNDYWHARNYLPHVDKVKADILIVHGLQDFNVTPSHAFNFWHALPEHVTKHAFLHQGSHIYMNNWQSIDFSETINAYFSAKLLDRDLTLDLPPVIWQKNNVAQSFESLAEFGGHDIEVLPLGFTGEVGQFENHYPAERFDAYSKHFQTFKADLFEDKANAAVIDIHLPEDFQVNGQIVLDLRLKLNDTKGILSAQILDFGPKKRLTDVSTMLEPKTIDRGRNFMLDDLRDLTLVDKPYQVVTKGFMNLQNRQQLTEVNSVVADDWFRVELRLQPTIYDFQAGDTLRLALYSTDFEHTVRDNREVSYAINLEKSRLYIPKSKKERINI</sequence>
<dbReference type="EC" id="3.4.14.11" evidence="9"/>
<comment type="similarity">
    <text evidence="3 9">Belongs to the peptidase S15 family.</text>
</comment>
<dbReference type="AlphaFoldDB" id="A0A6H0UH43"/>
<dbReference type="HAMAP" id="MF_00698">
    <property type="entry name" value="Aminopeptidase_S15"/>
    <property type="match status" value="1"/>
</dbReference>
<dbReference type="InterPro" id="IPR008252">
    <property type="entry name" value="Pept_S15_Xpro"/>
</dbReference>
<evidence type="ECO:0000259" key="11">
    <source>
        <dbReference type="SMART" id="SM00940"/>
    </source>
</evidence>
<dbReference type="RefSeq" id="WP_167839072.1">
    <property type="nucleotide sequence ID" value="NZ_CP047616.1"/>
</dbReference>
<dbReference type="Pfam" id="PF08530">
    <property type="entry name" value="PepX_C"/>
    <property type="match status" value="1"/>
</dbReference>
<keyword evidence="6 9" id="KW-0645">Protease</keyword>
<evidence type="ECO:0000256" key="1">
    <source>
        <dbReference type="ARBA" id="ARBA00000123"/>
    </source>
</evidence>
<dbReference type="GO" id="GO:0008236">
    <property type="term" value="F:serine-type peptidase activity"/>
    <property type="evidence" value="ECO:0007669"/>
    <property type="project" value="UniProtKB-KW"/>
</dbReference>
<dbReference type="SMART" id="SM00940">
    <property type="entry name" value="PepX_N"/>
    <property type="match status" value="1"/>
</dbReference>
<feature type="active site" description="Charge relay system" evidence="9">
    <location>
        <position position="472"/>
    </location>
</feature>
<evidence type="ECO:0000256" key="6">
    <source>
        <dbReference type="ARBA" id="ARBA00022670"/>
    </source>
</evidence>
<keyword evidence="8 9" id="KW-0720">Serine protease</keyword>
<dbReference type="GO" id="GO:0008239">
    <property type="term" value="F:dipeptidyl-peptidase activity"/>
    <property type="evidence" value="ECO:0007669"/>
    <property type="project" value="UniProtKB-UniRule"/>
</dbReference>